<dbReference type="Gene3D" id="3.20.20.80">
    <property type="entry name" value="Glycosidases"/>
    <property type="match status" value="1"/>
</dbReference>
<dbReference type="Pfam" id="PF00331">
    <property type="entry name" value="Glyco_hydro_10"/>
    <property type="match status" value="1"/>
</dbReference>
<dbReference type="GO" id="GO:0045493">
    <property type="term" value="P:xylan catabolic process"/>
    <property type="evidence" value="ECO:0007669"/>
    <property type="project" value="UniProtKB-KW"/>
</dbReference>
<dbReference type="EC" id="3.2.1.8" evidence="9"/>
<evidence type="ECO:0000256" key="5">
    <source>
        <dbReference type="ARBA" id="ARBA00022801"/>
    </source>
</evidence>
<dbReference type="EMBL" id="AB004452">
    <property type="protein sequence ID" value="BAB40957.1"/>
    <property type="molecule type" value="Genomic_DNA"/>
</dbReference>
<evidence type="ECO:0000256" key="8">
    <source>
        <dbReference type="ARBA" id="ARBA00023326"/>
    </source>
</evidence>
<keyword evidence="5 9" id="KW-0378">Hydrolase</keyword>
<comment type="catalytic activity">
    <reaction evidence="1 9">
        <text>Endohydrolysis of (1-&gt;4)-beta-D-xylosidic linkages in xylans.</text>
        <dbReference type="EC" id="3.2.1.8"/>
    </reaction>
</comment>
<dbReference type="SMART" id="SM00633">
    <property type="entry name" value="Glyco_10"/>
    <property type="match status" value="1"/>
</dbReference>
<evidence type="ECO:0000256" key="3">
    <source>
        <dbReference type="ARBA" id="ARBA00022651"/>
    </source>
</evidence>
<dbReference type="PRINTS" id="PR00134">
    <property type="entry name" value="GLHYDRLASE10"/>
</dbReference>
<dbReference type="PIR" id="JE0182">
    <property type="entry name" value="JE0182"/>
</dbReference>
<keyword evidence="8 9" id="KW-0624">Polysaccharide degradation</keyword>
<accession>Q9AJR9</accession>
<keyword evidence="3 12" id="KW-0858">Xylan degradation</keyword>
<gene>
    <name evidence="12" type="primary">xyn</name>
</gene>
<sequence>MAAAAGSLSGTALAGCGGHKTHSIPGQAMAPHLHEVSGPRSLRAHAAAAGLLVGCAVNPRGLDGEPAYSQTVADQMNLLVAENAMKWGPLRPTIDTFDFRPADDIMDFAARHNQQVRGHNLCWHEELPTWFASEVNKGNAKEILIQHIQTVAGRYAGRIQSWDVVNEAILPKDGRPDGLRKSPWLELLGPDYIDIAFHTARMADPHAMLTYNDYGIEKDTPEDTIKRGDVLMLIRRMKARGVPLDAVGIQSHLTAGDPMPGAGLRAFVRECGRLGLQVFVTEMDVNDKKLPAAVEERDQAVAKVYQDYLTMMLAEPNVTAVLTWGVTDKYTWLDGPKFGRADGRPERPLPFDSDYQPTPAFFAERAALDSRAARLSAPVRQGDPYAPFRPGSARGGAAGPQSERQ</sequence>
<evidence type="ECO:0000256" key="6">
    <source>
        <dbReference type="ARBA" id="ARBA00023277"/>
    </source>
</evidence>
<evidence type="ECO:0000256" key="4">
    <source>
        <dbReference type="ARBA" id="ARBA00022729"/>
    </source>
</evidence>
<reference evidence="12" key="1">
    <citation type="journal article" date="1998" name="Biosci. Biotechnol. Biochem.">
        <title>Gene cloning and characterization of an acidic xylanase from Acidobacterium capsulatum.</title>
        <authorList>
            <person name="Inagaki K."/>
            <person name="Nakahira K."/>
            <person name="Mukai K."/>
            <person name="Tamura T."/>
            <person name="Tanaka H."/>
        </authorList>
    </citation>
    <scope>NUCLEOTIDE SEQUENCE</scope>
</reference>
<dbReference type="InterPro" id="IPR001000">
    <property type="entry name" value="GH10_dom"/>
</dbReference>
<evidence type="ECO:0000256" key="2">
    <source>
        <dbReference type="ARBA" id="ARBA00007495"/>
    </source>
</evidence>
<dbReference type="InterPro" id="IPR044846">
    <property type="entry name" value="GH10"/>
</dbReference>
<dbReference type="PANTHER" id="PTHR31490:SF88">
    <property type="entry name" value="BETA-XYLANASE"/>
    <property type="match status" value="1"/>
</dbReference>
<protein>
    <recommendedName>
        <fullName evidence="9">Beta-xylanase</fullName>
        <ecNumber evidence="9">3.2.1.8</ecNumber>
    </recommendedName>
</protein>
<dbReference type="AlphaFoldDB" id="Q9AJR9"/>
<feature type="region of interest" description="Disordered" evidence="10">
    <location>
        <begin position="373"/>
        <end position="405"/>
    </location>
</feature>
<dbReference type="PROSITE" id="PS51760">
    <property type="entry name" value="GH10_2"/>
    <property type="match status" value="1"/>
</dbReference>
<evidence type="ECO:0000313" key="12">
    <source>
        <dbReference type="EMBL" id="BAB40957.1"/>
    </source>
</evidence>
<organism evidence="12">
    <name type="scientific">Acidobacterium capsulatum</name>
    <dbReference type="NCBI Taxonomy" id="33075"/>
    <lineage>
        <taxon>Bacteria</taxon>
        <taxon>Pseudomonadati</taxon>
        <taxon>Acidobacteriota</taxon>
        <taxon>Terriglobia</taxon>
        <taxon>Terriglobales</taxon>
        <taxon>Acidobacteriaceae</taxon>
        <taxon>Acidobacterium</taxon>
    </lineage>
</organism>
<name>Q9AJR9_9BACT</name>
<dbReference type="SUPFAM" id="SSF51445">
    <property type="entry name" value="(Trans)glycosidases"/>
    <property type="match status" value="1"/>
</dbReference>
<comment type="similarity">
    <text evidence="2 9">Belongs to the glycosyl hydrolase 10 (cellulase F) family.</text>
</comment>
<dbReference type="SMR" id="Q9AJR9"/>
<evidence type="ECO:0000256" key="1">
    <source>
        <dbReference type="ARBA" id="ARBA00000681"/>
    </source>
</evidence>
<evidence type="ECO:0000256" key="7">
    <source>
        <dbReference type="ARBA" id="ARBA00023295"/>
    </source>
</evidence>
<dbReference type="GO" id="GO:0031176">
    <property type="term" value="F:endo-1,4-beta-xylanase activity"/>
    <property type="evidence" value="ECO:0007669"/>
    <property type="project" value="UniProtKB-EC"/>
</dbReference>
<dbReference type="InterPro" id="IPR017853">
    <property type="entry name" value="GH"/>
</dbReference>
<keyword evidence="4" id="KW-0732">Signal</keyword>
<keyword evidence="7 9" id="KW-0326">Glycosidase</keyword>
<dbReference type="CAZy" id="GH10">
    <property type="family name" value="Glycoside Hydrolase Family 10"/>
</dbReference>
<dbReference type="PANTHER" id="PTHR31490">
    <property type="entry name" value="GLYCOSYL HYDROLASE"/>
    <property type="match status" value="1"/>
</dbReference>
<evidence type="ECO:0000256" key="10">
    <source>
        <dbReference type="SAM" id="MobiDB-lite"/>
    </source>
</evidence>
<keyword evidence="6 9" id="KW-0119">Carbohydrate metabolism</keyword>
<proteinExistence type="inferred from homology"/>
<evidence type="ECO:0000256" key="9">
    <source>
        <dbReference type="RuleBase" id="RU361174"/>
    </source>
</evidence>
<evidence type="ECO:0000259" key="11">
    <source>
        <dbReference type="PROSITE" id="PS51760"/>
    </source>
</evidence>
<feature type="domain" description="GH10" evidence="11">
    <location>
        <begin position="46"/>
        <end position="367"/>
    </location>
</feature>